<organism evidence="2 3">
    <name type="scientific">Gracilibacillus orientalis</name>
    <dbReference type="NCBI Taxonomy" id="334253"/>
    <lineage>
        <taxon>Bacteria</taxon>
        <taxon>Bacillati</taxon>
        <taxon>Bacillota</taxon>
        <taxon>Bacilli</taxon>
        <taxon>Bacillales</taxon>
        <taxon>Bacillaceae</taxon>
        <taxon>Gracilibacillus</taxon>
    </lineage>
</organism>
<evidence type="ECO:0000313" key="2">
    <source>
        <dbReference type="EMBL" id="SFL54079.1"/>
    </source>
</evidence>
<dbReference type="Proteomes" id="UP000198565">
    <property type="component" value="Unassembled WGS sequence"/>
</dbReference>
<keyword evidence="3" id="KW-1185">Reference proteome</keyword>
<name>A0A1I4II62_9BACI</name>
<dbReference type="EMBL" id="FOTR01000002">
    <property type="protein sequence ID" value="SFL54079.1"/>
    <property type="molecule type" value="Genomic_DNA"/>
</dbReference>
<dbReference type="OrthoDB" id="2928335at2"/>
<dbReference type="InterPro" id="IPR058780">
    <property type="entry name" value="YhfM-like_dom"/>
</dbReference>
<accession>A0A1I4II62</accession>
<gene>
    <name evidence="2" type="ORF">SAMN04487943_102133</name>
</gene>
<dbReference type="PROSITE" id="PS51257">
    <property type="entry name" value="PROKAR_LIPOPROTEIN"/>
    <property type="match status" value="1"/>
</dbReference>
<evidence type="ECO:0000313" key="3">
    <source>
        <dbReference type="Proteomes" id="UP000198565"/>
    </source>
</evidence>
<dbReference type="RefSeq" id="WP_091481587.1">
    <property type="nucleotide sequence ID" value="NZ_FOTR01000002.1"/>
</dbReference>
<reference evidence="3" key="1">
    <citation type="submission" date="2016-10" db="EMBL/GenBank/DDBJ databases">
        <authorList>
            <person name="Varghese N."/>
            <person name="Submissions S."/>
        </authorList>
    </citation>
    <scope>NUCLEOTIDE SEQUENCE [LARGE SCALE GENOMIC DNA]</scope>
    <source>
        <strain evidence="3">CGMCC 1.4250</strain>
    </source>
</reference>
<protein>
    <recommendedName>
        <fullName evidence="1">YhfM-like domain-containing protein</fullName>
    </recommendedName>
</protein>
<sequence>MRNIFLLLLLFFSALTLIGCQSQSKEMMLLDNVSSISISESKGYGGLNENYFASFNQDEIIAEFEEIFKNTEVTNQDATYETPTYDILVRYENDATHGLHLILGDEGEESLFIYVGNENNIYSVSSEATNKLRKMID</sequence>
<feature type="domain" description="YhfM-like" evidence="1">
    <location>
        <begin position="53"/>
        <end position="136"/>
    </location>
</feature>
<evidence type="ECO:0000259" key="1">
    <source>
        <dbReference type="Pfam" id="PF26353"/>
    </source>
</evidence>
<dbReference type="Pfam" id="PF26353">
    <property type="entry name" value="YhfM"/>
    <property type="match status" value="1"/>
</dbReference>
<dbReference type="AlphaFoldDB" id="A0A1I4II62"/>
<proteinExistence type="predicted"/>